<accession>A0A2S6A3B2</accession>
<feature type="compositionally biased region" description="Polar residues" evidence="2">
    <location>
        <begin position="261"/>
        <end position="275"/>
    </location>
</feature>
<dbReference type="Pfam" id="PF00823">
    <property type="entry name" value="PPE"/>
    <property type="match status" value="1"/>
</dbReference>
<dbReference type="EMBL" id="PSZD01000012">
    <property type="protein sequence ID" value="PPJ26357.1"/>
    <property type="molecule type" value="Genomic_DNA"/>
</dbReference>
<evidence type="ECO:0000313" key="5">
    <source>
        <dbReference type="Proteomes" id="UP000238356"/>
    </source>
</evidence>
<proteinExistence type="inferred from homology"/>
<feature type="compositionally biased region" description="Polar residues" evidence="2">
    <location>
        <begin position="487"/>
        <end position="498"/>
    </location>
</feature>
<evidence type="ECO:0000256" key="1">
    <source>
        <dbReference type="ARBA" id="ARBA00010652"/>
    </source>
</evidence>
<evidence type="ECO:0000259" key="3">
    <source>
        <dbReference type="Pfam" id="PF00823"/>
    </source>
</evidence>
<keyword evidence="5" id="KW-1185">Reference proteome</keyword>
<dbReference type="RefSeq" id="WP_104363727.1">
    <property type="nucleotide sequence ID" value="NZ_JAHUVX010000004.1"/>
</dbReference>
<reference evidence="4 5" key="1">
    <citation type="submission" date="2018-02" db="EMBL/GenBank/DDBJ databases">
        <title>8 Nocardia nova and 1 Nocardia cyriacigeorgica strain used for evolution to TMP-SMX.</title>
        <authorList>
            <person name="Mehta H."/>
            <person name="Weng J."/>
            <person name="Shamoo Y."/>
        </authorList>
    </citation>
    <scope>NUCLEOTIDE SEQUENCE [LARGE SCALE GENOMIC DNA]</scope>
    <source>
        <strain evidence="4 5">BAA2227</strain>
    </source>
</reference>
<feature type="region of interest" description="Disordered" evidence="2">
    <location>
        <begin position="465"/>
        <end position="498"/>
    </location>
</feature>
<dbReference type="Proteomes" id="UP000238356">
    <property type="component" value="Unassembled WGS sequence"/>
</dbReference>
<comment type="caution">
    <text evidence="4">The sequence shown here is derived from an EMBL/GenBank/DDBJ whole genome shotgun (WGS) entry which is preliminary data.</text>
</comment>
<feature type="region of interest" description="Disordered" evidence="2">
    <location>
        <begin position="261"/>
        <end position="293"/>
    </location>
</feature>
<protein>
    <recommendedName>
        <fullName evidence="3">PPE domain-containing protein</fullName>
    </recommendedName>
</protein>
<dbReference type="Gene3D" id="1.20.1260.20">
    <property type="entry name" value="PPE superfamily"/>
    <property type="match status" value="1"/>
</dbReference>
<dbReference type="SUPFAM" id="SSF140459">
    <property type="entry name" value="PE/PPE dimer-like"/>
    <property type="match status" value="1"/>
</dbReference>
<dbReference type="GeneID" id="66722350"/>
<evidence type="ECO:0000313" key="4">
    <source>
        <dbReference type="EMBL" id="PPJ26357.1"/>
    </source>
</evidence>
<dbReference type="InterPro" id="IPR000030">
    <property type="entry name" value="PPE_dom"/>
</dbReference>
<name>A0A2S6A3B2_9NOCA</name>
<organism evidence="4 5">
    <name type="scientific">Nocardia nova</name>
    <dbReference type="NCBI Taxonomy" id="37330"/>
    <lineage>
        <taxon>Bacteria</taxon>
        <taxon>Bacillati</taxon>
        <taxon>Actinomycetota</taxon>
        <taxon>Actinomycetes</taxon>
        <taxon>Mycobacteriales</taxon>
        <taxon>Nocardiaceae</taxon>
        <taxon>Nocardia</taxon>
    </lineage>
</organism>
<sequence length="498" mass="50664">MNVDPTELVSAASALADMAHNSGSTLPRGWVVPAGADPISAQAVPQLNGSAQDLYNGVLGALNEVHRTAWNIGAAAVDYTEADEQAGRDIGGAGSDLLTNPVAETPPHTPRFAPTFRLPAVGAEVDPLTFAQQLHTGPGPGGAARFAENVRNYLSTTHADATSGLDQAALRMQHWTPVGSAAAQQLSKHRSWLDQLGSALGDLADNAQNYADAFTAAKAKHPTPQEIIAARKELVSAMRSKNELGVQDALAKFQEQNARSAQTVTDYSTAVNSKGPSKGSETSGSQSDSSGSDMSMLAQMLPTMMSSLMQGGMMSQLGQGGSTDSLDGLDGSDYGYDYGSYPDYGSAGGGYGGGGAMPIGDITSGLDSGSTSTPTVSVGPMPMVASASTAGTAASSASNMPRTPVIEPLSSSAAAAARGAAGGSPMMPYMPMAPGMGGGGGGNERNRVVAWHPDRLMYVDDTPHTEQVIGEKPTIAPTVTPPTPSPANQTPSQSGGSA</sequence>
<comment type="similarity">
    <text evidence="1">Belongs to the mycobacterial PPE family.</text>
</comment>
<dbReference type="AlphaFoldDB" id="A0A2S6A3B2"/>
<feature type="compositionally biased region" description="Low complexity" evidence="2">
    <location>
        <begin position="277"/>
        <end position="293"/>
    </location>
</feature>
<evidence type="ECO:0000256" key="2">
    <source>
        <dbReference type="SAM" id="MobiDB-lite"/>
    </source>
</evidence>
<gene>
    <name evidence="4" type="ORF">C5F51_19430</name>
</gene>
<feature type="domain" description="PPE" evidence="3">
    <location>
        <begin position="131"/>
        <end position="267"/>
    </location>
</feature>
<dbReference type="InterPro" id="IPR038332">
    <property type="entry name" value="PPE_sf"/>
</dbReference>